<comment type="similarity">
    <text evidence="1">Belongs to the NmrA-type oxidoreductase family. Isoflavone reductase subfamily.</text>
</comment>
<dbReference type="GO" id="GO:0016491">
    <property type="term" value="F:oxidoreductase activity"/>
    <property type="evidence" value="ECO:0007669"/>
    <property type="project" value="UniProtKB-KW"/>
</dbReference>
<accession>A0A5N6ZKD0</accession>
<evidence type="ECO:0000256" key="1">
    <source>
        <dbReference type="ARBA" id="ARBA00005725"/>
    </source>
</evidence>
<dbReference type="SUPFAM" id="SSF51735">
    <property type="entry name" value="NAD(P)-binding Rossmann-fold domains"/>
    <property type="match status" value="1"/>
</dbReference>
<proteinExistence type="inferred from homology"/>
<dbReference type="InterPro" id="IPR016040">
    <property type="entry name" value="NAD(P)-bd_dom"/>
</dbReference>
<sequence length="304" mass="34748">MRVAVAGSGAMARYICDEFPKYGHEVVLLSRTNKEVFQNWNRVTQVVTDYSVSSLTDAILDCDVLISMILSYTEEFIDVHLNLIKACQASPRCKRFIPSEYGGDLERYPDVPLFYYLTRDPIRKALQDQKEIEWTLVSVGWLVDYVVPQQNRYLTDAGEAFPIDITSKKITIPGTGNDPVDVTAARDLARALALLISKSSWEPYTYISGEKTTWNELAKLVQQQYEEMKDIQHIGLGQILHTIQSSNNEVDVLMSHYKLIVPLRACSLDPKKVEAHRQKFFSGMTFRKPHELIEEARQDPNRIV</sequence>
<dbReference type="PANTHER" id="PTHR47706">
    <property type="entry name" value="NMRA-LIKE FAMILY PROTEIN"/>
    <property type="match status" value="1"/>
</dbReference>
<dbReference type="GeneID" id="43658099"/>
<dbReference type="OrthoDB" id="419598at2759"/>
<dbReference type="AlphaFoldDB" id="A0A5N6ZKD0"/>
<evidence type="ECO:0000256" key="3">
    <source>
        <dbReference type="ARBA" id="ARBA00023002"/>
    </source>
</evidence>
<dbReference type="InterPro" id="IPR051609">
    <property type="entry name" value="NmrA/Isoflavone_reductase-like"/>
</dbReference>
<evidence type="ECO:0000259" key="4">
    <source>
        <dbReference type="Pfam" id="PF13460"/>
    </source>
</evidence>
<dbReference type="Gene3D" id="3.90.25.10">
    <property type="entry name" value="UDP-galactose 4-epimerase, domain 1"/>
    <property type="match status" value="1"/>
</dbReference>
<gene>
    <name evidence="5" type="ORF">BDV27DRAFT_164150</name>
</gene>
<name>A0A5N6ZKD0_9EURO</name>
<protein>
    <recommendedName>
        <fullName evidence="4">NAD(P)-binding domain-containing protein</fullName>
    </recommendedName>
</protein>
<keyword evidence="6" id="KW-1185">Reference proteome</keyword>
<keyword evidence="3" id="KW-0560">Oxidoreductase</keyword>
<evidence type="ECO:0000256" key="2">
    <source>
        <dbReference type="ARBA" id="ARBA00022857"/>
    </source>
</evidence>
<dbReference type="RefSeq" id="XP_031920909.1">
    <property type="nucleotide sequence ID" value="XM_032073653.1"/>
</dbReference>
<dbReference type="Gene3D" id="3.40.50.720">
    <property type="entry name" value="NAD(P)-binding Rossmann-like Domain"/>
    <property type="match status" value="1"/>
</dbReference>
<reference evidence="5 6" key="1">
    <citation type="submission" date="2019-04" db="EMBL/GenBank/DDBJ databases">
        <title>Friends and foes A comparative genomics studyof 23 Aspergillus species from section Flavi.</title>
        <authorList>
            <consortium name="DOE Joint Genome Institute"/>
            <person name="Kjaerbolling I."/>
            <person name="Vesth T."/>
            <person name="Frisvad J.C."/>
            <person name="Nybo J.L."/>
            <person name="Theobald S."/>
            <person name="Kildgaard S."/>
            <person name="Isbrandt T."/>
            <person name="Kuo A."/>
            <person name="Sato A."/>
            <person name="Lyhne E.K."/>
            <person name="Kogle M.E."/>
            <person name="Wiebenga A."/>
            <person name="Kun R.S."/>
            <person name="Lubbers R.J."/>
            <person name="Makela M.R."/>
            <person name="Barry K."/>
            <person name="Chovatia M."/>
            <person name="Clum A."/>
            <person name="Daum C."/>
            <person name="Haridas S."/>
            <person name="He G."/>
            <person name="LaButti K."/>
            <person name="Lipzen A."/>
            <person name="Mondo S."/>
            <person name="Riley R."/>
            <person name="Salamov A."/>
            <person name="Simmons B.A."/>
            <person name="Magnuson J.K."/>
            <person name="Henrissat B."/>
            <person name="Mortensen U.H."/>
            <person name="Larsen T.O."/>
            <person name="Devries R.P."/>
            <person name="Grigoriev I.V."/>
            <person name="Machida M."/>
            <person name="Baker S.E."/>
            <person name="Andersen M.R."/>
        </authorList>
    </citation>
    <scope>NUCLEOTIDE SEQUENCE [LARGE SCALE GENOMIC DNA]</scope>
    <source>
        <strain evidence="5 6">CBS 763.97</strain>
    </source>
</reference>
<evidence type="ECO:0000313" key="5">
    <source>
        <dbReference type="EMBL" id="KAE8357828.1"/>
    </source>
</evidence>
<organism evidence="5 6">
    <name type="scientific">Aspergillus caelatus</name>
    <dbReference type="NCBI Taxonomy" id="61420"/>
    <lineage>
        <taxon>Eukaryota</taxon>
        <taxon>Fungi</taxon>
        <taxon>Dikarya</taxon>
        <taxon>Ascomycota</taxon>
        <taxon>Pezizomycotina</taxon>
        <taxon>Eurotiomycetes</taxon>
        <taxon>Eurotiomycetidae</taxon>
        <taxon>Eurotiales</taxon>
        <taxon>Aspergillaceae</taxon>
        <taxon>Aspergillus</taxon>
        <taxon>Aspergillus subgen. Circumdati</taxon>
    </lineage>
</organism>
<keyword evidence="2" id="KW-0521">NADP</keyword>
<dbReference type="PANTHER" id="PTHR47706:SF4">
    <property type="entry name" value="NMRA-LIKE DOMAIN-CONTAINING PROTEIN"/>
    <property type="match status" value="1"/>
</dbReference>
<dbReference type="EMBL" id="ML737957">
    <property type="protein sequence ID" value="KAE8357828.1"/>
    <property type="molecule type" value="Genomic_DNA"/>
</dbReference>
<evidence type="ECO:0000313" key="6">
    <source>
        <dbReference type="Proteomes" id="UP000326268"/>
    </source>
</evidence>
<feature type="domain" description="NAD(P)-binding" evidence="4">
    <location>
        <begin position="7"/>
        <end position="161"/>
    </location>
</feature>
<dbReference type="InterPro" id="IPR036291">
    <property type="entry name" value="NAD(P)-bd_dom_sf"/>
</dbReference>
<dbReference type="Proteomes" id="UP000326268">
    <property type="component" value="Unassembled WGS sequence"/>
</dbReference>
<dbReference type="Pfam" id="PF13460">
    <property type="entry name" value="NAD_binding_10"/>
    <property type="match status" value="1"/>
</dbReference>